<dbReference type="InterPro" id="IPR036691">
    <property type="entry name" value="Endo/exonu/phosph_ase_sf"/>
</dbReference>
<dbReference type="Proteomes" id="UP000289738">
    <property type="component" value="Chromosome B10"/>
</dbReference>
<dbReference type="PANTHER" id="PTHR31286:SF178">
    <property type="entry name" value="DUF4283 DOMAIN-CONTAINING PROTEIN"/>
    <property type="match status" value="1"/>
</dbReference>
<evidence type="ECO:0000256" key="1">
    <source>
        <dbReference type="PROSITE-ProRule" id="PRU00047"/>
    </source>
</evidence>
<evidence type="ECO:0000259" key="3">
    <source>
        <dbReference type="PROSITE" id="PS50158"/>
    </source>
</evidence>
<name>A0A444WZT4_ARAHY</name>
<dbReference type="Pfam" id="PF14392">
    <property type="entry name" value="zf-CCHC_4"/>
    <property type="match status" value="1"/>
</dbReference>
<dbReference type="GO" id="GO:0008270">
    <property type="term" value="F:zinc ion binding"/>
    <property type="evidence" value="ECO:0007669"/>
    <property type="project" value="UniProtKB-KW"/>
</dbReference>
<keyword evidence="1" id="KW-0479">Metal-binding</keyword>
<keyword evidence="5" id="KW-1185">Reference proteome</keyword>
<evidence type="ECO:0000256" key="2">
    <source>
        <dbReference type="SAM" id="MobiDB-lite"/>
    </source>
</evidence>
<dbReference type="InterPro" id="IPR001878">
    <property type="entry name" value="Znf_CCHC"/>
</dbReference>
<feature type="domain" description="CCHC-type" evidence="3">
    <location>
        <begin position="196"/>
        <end position="211"/>
    </location>
</feature>
<evidence type="ECO:0000313" key="4">
    <source>
        <dbReference type="EMBL" id="RYQ82931.1"/>
    </source>
</evidence>
<dbReference type="InterPro" id="IPR005135">
    <property type="entry name" value="Endo/exonuclease/phosphatase"/>
</dbReference>
<dbReference type="Pfam" id="PF03372">
    <property type="entry name" value="Exo_endo_phos"/>
    <property type="match status" value="1"/>
</dbReference>
<feature type="compositionally biased region" description="Basic and acidic residues" evidence="2">
    <location>
        <begin position="253"/>
        <end position="278"/>
    </location>
</feature>
<dbReference type="InterPro" id="IPR025558">
    <property type="entry name" value="DUF4283"/>
</dbReference>
<dbReference type="Gene3D" id="3.60.10.10">
    <property type="entry name" value="Endonuclease/exonuclease/phosphatase"/>
    <property type="match status" value="1"/>
</dbReference>
<sequence length="872" mass="102535">MNNIEGKVIKLNKPGELGYKKDCLNVVGKVISDKKIKFKTYKNALLGMWENPQGVAVTDIGWKKMLFSFKDRKKGLQIMQNGPWSVKENMVNLRLWREGEFVFEVDHNYMEFWIQVHGIPHDFMEKETCILIGDMLGVLVEAEEPKTDGVLRRTYLRIRVSINITKALPTGFWLDRENLPPLWVFFKYERLPDSYCFNCGILGHEKKTCKNPTAMACWDPTKKKYAPGLGVSQGRTSPIMGGGTSEQGGWRQNGEEQAREQRTPERESSEERSSEESRFMAQRVSQQKIREESVWENQMRREEEMVDAEEQVEEDPRIPDFQEKGDTQQDLGTAYKISNLIKEIRERKNEWANIQKAQKEERRNEAKETYANEHTREIGPKTGALYQQARKGEGTGLNKFTTEGEEVNSYKIGEWHMGQENKEKETIGQELKRLMLARKWTKQTCETRIEEKENQELMKGEKEKNALRSPSEEAQNAKQKGVDQQVKPGENIYYIELASDEDEEKGTEAQTVWKTGLAKKLELKLNLKRKRETEKIPMLTYREEQEDQEDREPKKTKNSFNTKTTGDWNCRGIAAASTVSELHNLCKKVKPLIVFLMETRANQDRMNRIRRRLNFDKSFCVEPRGLSGGLCLLRKSNTNINVYEWCDNYIKASININNGMNWQGVFVYGNPVFQKRRRLWQELTVNNRSREEPQAFLGDFNDILSQDEKVGLHPQPRIYLNTFKRFVDENLLMDIDLKGSRYTWYSNPRNNLITRERLDRVLVNWKWLNIHQNVILRAAPAISSDHCALILETQPRDRIKKEFKFEAFWAEYEECEEVVRRSWEQDAGNKNCWSQFNRNRSKCIRELMEWSRRKFKRAYKEIEKKKEELHQI</sequence>
<feature type="region of interest" description="Disordered" evidence="2">
    <location>
        <begin position="227"/>
        <end position="290"/>
    </location>
</feature>
<gene>
    <name evidence="4" type="ORF">Ahy_B10g101521</name>
</gene>
<dbReference type="InterPro" id="IPR036875">
    <property type="entry name" value="Znf_CCHC_sf"/>
</dbReference>
<feature type="region of interest" description="Disordered" evidence="2">
    <location>
        <begin position="451"/>
        <end position="485"/>
    </location>
</feature>
<dbReference type="EMBL" id="SDMP01000020">
    <property type="protein sequence ID" value="RYQ82931.1"/>
    <property type="molecule type" value="Genomic_DNA"/>
</dbReference>
<dbReference type="Pfam" id="PF14111">
    <property type="entry name" value="DUF4283"/>
    <property type="match status" value="1"/>
</dbReference>
<protein>
    <recommendedName>
        <fullName evidence="3">CCHC-type domain-containing protein</fullName>
    </recommendedName>
</protein>
<comment type="caution">
    <text evidence="4">The sequence shown here is derived from an EMBL/GenBank/DDBJ whole genome shotgun (WGS) entry which is preliminary data.</text>
</comment>
<dbReference type="PROSITE" id="PS50158">
    <property type="entry name" value="ZF_CCHC"/>
    <property type="match status" value="1"/>
</dbReference>
<proteinExistence type="predicted"/>
<reference evidence="4 5" key="1">
    <citation type="submission" date="2019-01" db="EMBL/GenBank/DDBJ databases">
        <title>Sequencing of cultivated peanut Arachis hypogaea provides insights into genome evolution and oil improvement.</title>
        <authorList>
            <person name="Chen X."/>
        </authorList>
    </citation>
    <scope>NUCLEOTIDE SEQUENCE [LARGE SCALE GENOMIC DNA]</scope>
    <source>
        <strain evidence="5">cv. Fuhuasheng</strain>
        <tissue evidence="4">Leaves</tissue>
    </source>
</reference>
<keyword evidence="1" id="KW-0862">Zinc</keyword>
<dbReference type="GO" id="GO:0003676">
    <property type="term" value="F:nucleic acid binding"/>
    <property type="evidence" value="ECO:0007669"/>
    <property type="project" value="InterPro"/>
</dbReference>
<dbReference type="GO" id="GO:0003824">
    <property type="term" value="F:catalytic activity"/>
    <property type="evidence" value="ECO:0007669"/>
    <property type="project" value="InterPro"/>
</dbReference>
<dbReference type="STRING" id="3818.A0A444WZT4"/>
<dbReference type="PANTHER" id="PTHR31286">
    <property type="entry name" value="GLYCINE-RICH CELL WALL STRUCTURAL PROTEIN 1.8-LIKE"/>
    <property type="match status" value="1"/>
</dbReference>
<dbReference type="InterPro" id="IPR025836">
    <property type="entry name" value="Zn_knuckle_CX2CX4HX4C"/>
</dbReference>
<dbReference type="SUPFAM" id="SSF56219">
    <property type="entry name" value="DNase I-like"/>
    <property type="match status" value="1"/>
</dbReference>
<dbReference type="SUPFAM" id="SSF57756">
    <property type="entry name" value="Retrovirus zinc finger-like domains"/>
    <property type="match status" value="1"/>
</dbReference>
<organism evidence="4 5">
    <name type="scientific">Arachis hypogaea</name>
    <name type="common">Peanut</name>
    <dbReference type="NCBI Taxonomy" id="3818"/>
    <lineage>
        <taxon>Eukaryota</taxon>
        <taxon>Viridiplantae</taxon>
        <taxon>Streptophyta</taxon>
        <taxon>Embryophyta</taxon>
        <taxon>Tracheophyta</taxon>
        <taxon>Spermatophyta</taxon>
        <taxon>Magnoliopsida</taxon>
        <taxon>eudicotyledons</taxon>
        <taxon>Gunneridae</taxon>
        <taxon>Pentapetalae</taxon>
        <taxon>rosids</taxon>
        <taxon>fabids</taxon>
        <taxon>Fabales</taxon>
        <taxon>Fabaceae</taxon>
        <taxon>Papilionoideae</taxon>
        <taxon>50 kb inversion clade</taxon>
        <taxon>dalbergioids sensu lato</taxon>
        <taxon>Dalbergieae</taxon>
        <taxon>Pterocarpus clade</taxon>
        <taxon>Arachis</taxon>
    </lineage>
</organism>
<feature type="compositionally biased region" description="Basic and acidic residues" evidence="2">
    <location>
        <begin position="357"/>
        <end position="379"/>
    </location>
</feature>
<feature type="compositionally biased region" description="Basic and acidic residues" evidence="2">
    <location>
        <begin position="451"/>
        <end position="466"/>
    </location>
</feature>
<dbReference type="AlphaFoldDB" id="A0A444WZT4"/>
<keyword evidence="1" id="KW-0863">Zinc-finger</keyword>
<accession>A0A444WZT4</accession>
<dbReference type="InterPro" id="IPR040256">
    <property type="entry name" value="At4g02000-like"/>
</dbReference>
<feature type="region of interest" description="Disordered" evidence="2">
    <location>
        <begin position="356"/>
        <end position="380"/>
    </location>
</feature>
<evidence type="ECO:0000313" key="5">
    <source>
        <dbReference type="Proteomes" id="UP000289738"/>
    </source>
</evidence>